<dbReference type="AlphaFoldDB" id="M2N2P2"/>
<proteinExistence type="predicted"/>
<keyword evidence="2" id="KW-1185">Reference proteome</keyword>
<dbReference type="Proteomes" id="UP000011761">
    <property type="component" value="Unassembled WGS sequence"/>
</dbReference>
<evidence type="ECO:0000313" key="1">
    <source>
        <dbReference type="EMBL" id="EMC92930.1"/>
    </source>
</evidence>
<dbReference type="HOGENOM" id="CLU_1111201_0_0_1"/>
<dbReference type="GeneID" id="19110469"/>
<gene>
    <name evidence="1" type="ORF">BAUCODRAFT_266975</name>
</gene>
<accession>M2N2P2</accession>
<dbReference type="KEGG" id="bcom:BAUCODRAFT_266975"/>
<evidence type="ECO:0000313" key="2">
    <source>
        <dbReference type="Proteomes" id="UP000011761"/>
    </source>
</evidence>
<sequence length="250" mass="27567">MELYCIGVRSRISHTTVRSRLSHWRGSRVARFWTRTAAIADATTQEYVRSIMPSGPPQSKRALAAAGLIASHSTRSLGTIPMEGPLRAPQLSGRGRYPWRLGCRAAASRPTESSYRLHFGLPPTRSPIFAQAVSVSAWWLHSLAMRLRSGSCQAGSIILSVCCMRQSEVCGTTFVPEQTGRSRQMCRSDCCHCGVPAGLQVTVSQPRRRSPSKHVHVDWSWLEPYTWTFTVCSNASTAALVRTSHAPEAK</sequence>
<protein>
    <submittedName>
        <fullName evidence="1">Uncharacterized protein</fullName>
    </submittedName>
</protein>
<name>M2N2P2_BAUPA</name>
<dbReference type="RefSeq" id="XP_007680200.1">
    <property type="nucleotide sequence ID" value="XM_007682010.1"/>
</dbReference>
<reference evidence="1 2" key="1">
    <citation type="journal article" date="2012" name="PLoS Pathog.">
        <title>Diverse lifestyles and strategies of plant pathogenesis encoded in the genomes of eighteen Dothideomycetes fungi.</title>
        <authorList>
            <person name="Ohm R.A."/>
            <person name="Feau N."/>
            <person name="Henrissat B."/>
            <person name="Schoch C.L."/>
            <person name="Horwitz B.A."/>
            <person name="Barry K.W."/>
            <person name="Condon B.J."/>
            <person name="Copeland A.C."/>
            <person name="Dhillon B."/>
            <person name="Glaser F."/>
            <person name="Hesse C.N."/>
            <person name="Kosti I."/>
            <person name="LaButti K."/>
            <person name="Lindquist E.A."/>
            <person name="Lucas S."/>
            <person name="Salamov A.A."/>
            <person name="Bradshaw R.E."/>
            <person name="Ciuffetti L."/>
            <person name="Hamelin R.C."/>
            <person name="Kema G.H.J."/>
            <person name="Lawrence C."/>
            <person name="Scott J.A."/>
            <person name="Spatafora J.W."/>
            <person name="Turgeon B.G."/>
            <person name="de Wit P.J.G.M."/>
            <person name="Zhong S."/>
            <person name="Goodwin S.B."/>
            <person name="Grigoriev I.V."/>
        </authorList>
    </citation>
    <scope>NUCLEOTIDE SEQUENCE [LARGE SCALE GENOMIC DNA]</scope>
    <source>
        <strain evidence="1 2">UAMH 10762</strain>
    </source>
</reference>
<dbReference type="EMBL" id="KB445561">
    <property type="protein sequence ID" value="EMC92930.1"/>
    <property type="molecule type" value="Genomic_DNA"/>
</dbReference>
<organism evidence="1 2">
    <name type="scientific">Baudoinia panamericana (strain UAMH 10762)</name>
    <name type="common">Angels' share fungus</name>
    <name type="synonym">Baudoinia compniacensis (strain UAMH 10762)</name>
    <dbReference type="NCBI Taxonomy" id="717646"/>
    <lineage>
        <taxon>Eukaryota</taxon>
        <taxon>Fungi</taxon>
        <taxon>Dikarya</taxon>
        <taxon>Ascomycota</taxon>
        <taxon>Pezizomycotina</taxon>
        <taxon>Dothideomycetes</taxon>
        <taxon>Dothideomycetidae</taxon>
        <taxon>Mycosphaerellales</taxon>
        <taxon>Teratosphaeriaceae</taxon>
        <taxon>Baudoinia</taxon>
    </lineage>
</organism>